<accession>A0A285PI24</accession>
<organism evidence="2 3">
    <name type="scientific">Cohaesibacter gelatinilyticus</name>
    <dbReference type="NCBI Taxonomy" id="372072"/>
    <lineage>
        <taxon>Bacteria</taxon>
        <taxon>Pseudomonadati</taxon>
        <taxon>Pseudomonadota</taxon>
        <taxon>Alphaproteobacteria</taxon>
        <taxon>Hyphomicrobiales</taxon>
        <taxon>Cohaesibacteraceae</taxon>
    </lineage>
</organism>
<dbReference type="RefSeq" id="WP_097155762.1">
    <property type="nucleotide sequence ID" value="NZ_OBEL01000008.1"/>
</dbReference>
<gene>
    <name evidence="2" type="ORF">SAMN06265368_4499</name>
</gene>
<protein>
    <submittedName>
        <fullName evidence="2">Plasmid stabilization system protein ParE</fullName>
    </submittedName>
</protein>
<dbReference type="OrthoDB" id="7173315at2"/>
<reference evidence="2 3" key="1">
    <citation type="submission" date="2017-09" db="EMBL/GenBank/DDBJ databases">
        <authorList>
            <person name="Ehlers B."/>
            <person name="Leendertz F.H."/>
        </authorList>
    </citation>
    <scope>NUCLEOTIDE SEQUENCE [LARGE SCALE GENOMIC DNA]</scope>
    <source>
        <strain evidence="2 3">DSM 18289</strain>
    </source>
</reference>
<proteinExistence type="predicted"/>
<dbReference type="Gene3D" id="3.30.2310.20">
    <property type="entry name" value="RelE-like"/>
    <property type="match status" value="1"/>
</dbReference>
<evidence type="ECO:0000256" key="1">
    <source>
        <dbReference type="ARBA" id="ARBA00022649"/>
    </source>
</evidence>
<dbReference type="InterPro" id="IPR035093">
    <property type="entry name" value="RelE/ParE_toxin_dom_sf"/>
</dbReference>
<dbReference type="Pfam" id="PF05016">
    <property type="entry name" value="ParE_toxin"/>
    <property type="match status" value="1"/>
</dbReference>
<dbReference type="AlphaFoldDB" id="A0A285PI24"/>
<dbReference type="InterPro" id="IPR007712">
    <property type="entry name" value="RelE/ParE_toxin"/>
</dbReference>
<dbReference type="Proteomes" id="UP000219439">
    <property type="component" value="Unassembled WGS sequence"/>
</dbReference>
<keyword evidence="1" id="KW-1277">Toxin-antitoxin system</keyword>
<evidence type="ECO:0000313" key="2">
    <source>
        <dbReference type="EMBL" id="SNZ21379.1"/>
    </source>
</evidence>
<keyword evidence="3" id="KW-1185">Reference proteome</keyword>
<name>A0A285PI24_9HYPH</name>
<dbReference type="EMBL" id="OBEL01000008">
    <property type="protein sequence ID" value="SNZ21379.1"/>
    <property type="molecule type" value="Genomic_DNA"/>
</dbReference>
<evidence type="ECO:0000313" key="3">
    <source>
        <dbReference type="Proteomes" id="UP000219439"/>
    </source>
</evidence>
<sequence>MSQSRPKSRLPYILTETAENDFRNARNWSRQRWGKDLTKQYFQDLHESALYIAKNWRSLPVREDLTGASGLGVHAAREHYLVYLPSPDTDQLIIVALIRQTRDVPSILRANNFLIKRQLKRLFNKH</sequence>